<dbReference type="PANTHER" id="PTHR43866:SF4">
    <property type="entry name" value="MALONATE-SEMIALDEHYDE DEHYDROGENASE"/>
    <property type="match status" value="1"/>
</dbReference>
<organism evidence="5 6">
    <name type="scientific">Microvirga alba</name>
    <dbReference type="NCBI Taxonomy" id="2791025"/>
    <lineage>
        <taxon>Bacteria</taxon>
        <taxon>Pseudomonadati</taxon>
        <taxon>Pseudomonadota</taxon>
        <taxon>Alphaproteobacteria</taxon>
        <taxon>Hyphomicrobiales</taxon>
        <taxon>Methylobacteriaceae</taxon>
        <taxon>Microvirga</taxon>
    </lineage>
</organism>
<feature type="domain" description="Aldehyde dehydrogenase" evidence="4">
    <location>
        <begin position="14"/>
        <end position="478"/>
    </location>
</feature>
<evidence type="ECO:0000256" key="1">
    <source>
        <dbReference type="ARBA" id="ARBA00013048"/>
    </source>
</evidence>
<dbReference type="InterPro" id="IPR010061">
    <property type="entry name" value="MeMal-semiAld_DH"/>
</dbReference>
<dbReference type="InterPro" id="IPR016163">
    <property type="entry name" value="Ald_DH_C"/>
</dbReference>
<dbReference type="CDD" id="cd07085">
    <property type="entry name" value="ALDH_F6_MMSDH"/>
    <property type="match status" value="1"/>
</dbReference>
<evidence type="ECO:0000256" key="3">
    <source>
        <dbReference type="ARBA" id="ARBA00023027"/>
    </source>
</evidence>
<comment type="caution">
    <text evidence="5">The sequence shown here is derived from an EMBL/GenBank/DDBJ whole genome shotgun (WGS) entry which is preliminary data.</text>
</comment>
<dbReference type="InterPro" id="IPR015590">
    <property type="entry name" value="Aldehyde_DH_dom"/>
</dbReference>
<proteinExistence type="predicted"/>
<evidence type="ECO:0000259" key="4">
    <source>
        <dbReference type="Pfam" id="PF00171"/>
    </source>
</evidence>
<dbReference type="PANTHER" id="PTHR43866">
    <property type="entry name" value="MALONATE-SEMIALDEHYDE DEHYDROGENASE"/>
    <property type="match status" value="1"/>
</dbReference>
<dbReference type="EMBL" id="JADQDO010000002">
    <property type="protein sequence ID" value="MBF9233354.1"/>
    <property type="molecule type" value="Genomic_DNA"/>
</dbReference>
<sequence>MRTVGHFIGGKHVAGKSGRTTDVFQPMTGEVIAKVALATKDELRQAVENAKAAQPAWAATNPQRRARVMMRFLELIAKETDSLAELLAREHGKTIVDAKGDIQRGVEVAEFCTGIPHLIKGEFTEGAGPGIDMYSIRQALGVVAGITPFNFPAMIPLWKLSPAIACGNAFILKPSERAPGVPMRLAELMIEAGLPAGILNVVNGDKESVDAILDDHDIKAVGFVGSSAIAEYVYSRATATGKRAQCFGGAKNHMIIMPDADLDQAVDALIGAGYGSAGERCMAISVAVPVGKSTADALMHKLIPRVESLKVGPSTDPSADFGPLVTKAHLDKVRSYVDLGVQEGAKLAVDGRNFKMQGYENGFYMGGCLFDEVKTSMRIYKEEIFGPVLSVVRAKDYEDALRLPTDHEYGNGVAIYTRDGDAARDFASRVNVGMVGINVPIPVPLAYYTFGGWKRSGFGDLNQHGPDAIRFYTKTKTVTSRWPSGIKDGAEFAIPTMK</sequence>
<dbReference type="Gene3D" id="3.40.309.10">
    <property type="entry name" value="Aldehyde Dehydrogenase, Chain A, domain 2"/>
    <property type="match status" value="1"/>
</dbReference>
<dbReference type="Gene3D" id="3.40.605.10">
    <property type="entry name" value="Aldehyde Dehydrogenase, Chain A, domain 1"/>
    <property type="match status" value="1"/>
</dbReference>
<dbReference type="SUPFAM" id="SSF53720">
    <property type="entry name" value="ALDH-like"/>
    <property type="match status" value="1"/>
</dbReference>
<dbReference type="AlphaFoldDB" id="A0A931BRB8"/>
<evidence type="ECO:0000313" key="5">
    <source>
        <dbReference type="EMBL" id="MBF9233354.1"/>
    </source>
</evidence>
<protein>
    <recommendedName>
        <fullName evidence="1">methylmalonate-semialdehyde dehydrogenase (CoA acylating)</fullName>
        <ecNumber evidence="1">1.2.1.27</ecNumber>
    </recommendedName>
</protein>
<accession>A0A931BRB8</accession>
<evidence type="ECO:0000256" key="2">
    <source>
        <dbReference type="ARBA" id="ARBA00023002"/>
    </source>
</evidence>
<dbReference type="Pfam" id="PF00171">
    <property type="entry name" value="Aldedh"/>
    <property type="match status" value="1"/>
</dbReference>
<dbReference type="RefSeq" id="WP_196271301.1">
    <property type="nucleotide sequence ID" value="NZ_JADQDO010000002.1"/>
</dbReference>
<dbReference type="InterPro" id="IPR016162">
    <property type="entry name" value="Ald_DH_N"/>
</dbReference>
<dbReference type="GO" id="GO:0004491">
    <property type="term" value="F:methylmalonate-semialdehyde dehydrogenase (acylating, NAD) activity"/>
    <property type="evidence" value="ECO:0007669"/>
    <property type="project" value="UniProtKB-EC"/>
</dbReference>
<dbReference type="GO" id="GO:0006574">
    <property type="term" value="P:L-valine catabolic process"/>
    <property type="evidence" value="ECO:0007669"/>
    <property type="project" value="TreeGrafter"/>
</dbReference>
<keyword evidence="6" id="KW-1185">Reference proteome</keyword>
<dbReference type="Proteomes" id="UP000599312">
    <property type="component" value="Unassembled WGS sequence"/>
</dbReference>
<keyword evidence="3" id="KW-0520">NAD</keyword>
<dbReference type="EC" id="1.2.1.27" evidence="1"/>
<gene>
    <name evidence="5" type="ORF">I2H38_08155</name>
</gene>
<keyword evidence="2" id="KW-0560">Oxidoreductase</keyword>
<reference evidence="5" key="1">
    <citation type="submission" date="2020-11" db="EMBL/GenBank/DDBJ databases">
        <authorList>
            <person name="Kim M.K."/>
        </authorList>
    </citation>
    <scope>NUCLEOTIDE SEQUENCE</scope>
    <source>
        <strain evidence="5">BT350</strain>
    </source>
</reference>
<dbReference type="FunFam" id="3.40.309.10:FF:000002">
    <property type="entry name" value="Methylmalonate-semialdehyde dehydrogenase (Acylating)"/>
    <property type="match status" value="1"/>
</dbReference>
<dbReference type="InterPro" id="IPR016160">
    <property type="entry name" value="Ald_DH_CS_CYS"/>
</dbReference>
<dbReference type="FunFam" id="3.40.605.10:FF:000003">
    <property type="entry name" value="Methylmalonate-semialdehyde dehydrogenase [acylating]"/>
    <property type="match status" value="1"/>
</dbReference>
<dbReference type="InterPro" id="IPR016161">
    <property type="entry name" value="Ald_DH/histidinol_DH"/>
</dbReference>
<evidence type="ECO:0000313" key="6">
    <source>
        <dbReference type="Proteomes" id="UP000599312"/>
    </source>
</evidence>
<dbReference type="NCBIfam" id="TIGR01722">
    <property type="entry name" value="MMSDH"/>
    <property type="match status" value="1"/>
</dbReference>
<dbReference type="GO" id="GO:0006210">
    <property type="term" value="P:thymine catabolic process"/>
    <property type="evidence" value="ECO:0007669"/>
    <property type="project" value="TreeGrafter"/>
</dbReference>
<name>A0A931BRB8_9HYPH</name>
<dbReference type="PROSITE" id="PS00070">
    <property type="entry name" value="ALDEHYDE_DEHYDR_CYS"/>
    <property type="match status" value="1"/>
</dbReference>